<dbReference type="InterPro" id="IPR044004">
    <property type="entry name" value="TSP1_spondin_dom"/>
</dbReference>
<feature type="region of interest" description="Disordered" evidence="9">
    <location>
        <begin position="280"/>
        <end position="345"/>
    </location>
</feature>
<dbReference type="Gene3D" id="2.20.100.10">
    <property type="entry name" value="Thrombospondin type-1 (TSP1) repeat"/>
    <property type="match status" value="1"/>
</dbReference>
<dbReference type="InterPro" id="IPR000884">
    <property type="entry name" value="TSP1_rpt"/>
</dbReference>
<feature type="compositionally biased region" description="Polar residues" evidence="9">
    <location>
        <begin position="312"/>
        <end position="326"/>
    </location>
</feature>
<evidence type="ECO:0000256" key="1">
    <source>
        <dbReference type="ARBA" id="ARBA00004498"/>
    </source>
</evidence>
<dbReference type="GO" id="GO:0046872">
    <property type="term" value="F:metal ion binding"/>
    <property type="evidence" value="ECO:0007669"/>
    <property type="project" value="UniProtKB-KW"/>
</dbReference>
<dbReference type="PhylomeDB" id="T1JDJ4"/>
<dbReference type="OMA" id="RNYYYTN"/>
<dbReference type="InterPro" id="IPR051418">
    <property type="entry name" value="Spondin/Thrombospondin_T1"/>
</dbReference>
<keyword evidence="6" id="KW-0130">Cell adhesion</keyword>
<dbReference type="FunFam" id="2.20.100.10:FF:000026">
    <property type="entry name" value="Spondin 1"/>
    <property type="match status" value="1"/>
</dbReference>
<evidence type="ECO:0000256" key="3">
    <source>
        <dbReference type="ARBA" id="ARBA00022530"/>
    </source>
</evidence>
<dbReference type="GO" id="GO:0031012">
    <property type="term" value="C:extracellular matrix"/>
    <property type="evidence" value="ECO:0007669"/>
    <property type="project" value="TreeGrafter"/>
</dbReference>
<dbReference type="Gene3D" id="2.60.40.2130">
    <property type="entry name" value="F-spondin domain"/>
    <property type="match status" value="1"/>
</dbReference>
<keyword evidence="2" id="KW-0964">Secreted</keyword>
<evidence type="ECO:0000256" key="4">
    <source>
        <dbReference type="ARBA" id="ARBA00022723"/>
    </source>
</evidence>
<dbReference type="Pfam" id="PF19028">
    <property type="entry name" value="TSP1_spondin"/>
    <property type="match status" value="1"/>
</dbReference>
<organism evidence="12 13">
    <name type="scientific">Strigamia maritima</name>
    <name type="common">European centipede</name>
    <name type="synonym">Geophilus maritimus</name>
    <dbReference type="NCBI Taxonomy" id="126957"/>
    <lineage>
        <taxon>Eukaryota</taxon>
        <taxon>Metazoa</taxon>
        <taxon>Ecdysozoa</taxon>
        <taxon>Arthropoda</taxon>
        <taxon>Myriapoda</taxon>
        <taxon>Chilopoda</taxon>
        <taxon>Pleurostigmophora</taxon>
        <taxon>Geophilomorpha</taxon>
        <taxon>Linotaeniidae</taxon>
        <taxon>Strigamia</taxon>
    </lineage>
</organism>
<dbReference type="PROSITE" id="PS50092">
    <property type="entry name" value="TSP1"/>
    <property type="match status" value="1"/>
</dbReference>
<feature type="domain" description="Spondin" evidence="11">
    <location>
        <begin position="34"/>
        <end position="220"/>
    </location>
</feature>
<dbReference type="SMART" id="SM00209">
    <property type="entry name" value="TSP1"/>
    <property type="match status" value="1"/>
</dbReference>
<evidence type="ECO:0000256" key="6">
    <source>
        <dbReference type="ARBA" id="ARBA00022889"/>
    </source>
</evidence>
<dbReference type="PROSITE" id="PS51020">
    <property type="entry name" value="SPONDIN"/>
    <property type="match status" value="1"/>
</dbReference>
<keyword evidence="7" id="KW-1015">Disulfide bond</keyword>
<accession>T1JDJ4</accession>
<dbReference type="InterPro" id="IPR038678">
    <property type="entry name" value="Spondin_N_sf"/>
</dbReference>
<evidence type="ECO:0000256" key="10">
    <source>
        <dbReference type="SAM" id="SignalP"/>
    </source>
</evidence>
<name>T1JDJ4_STRMM</name>
<protein>
    <recommendedName>
        <fullName evidence="11">Spondin domain-containing protein</fullName>
    </recommendedName>
</protein>
<dbReference type="InterPro" id="IPR036383">
    <property type="entry name" value="TSP1_rpt_sf"/>
</dbReference>
<keyword evidence="3" id="KW-0272">Extracellular matrix</keyword>
<evidence type="ECO:0000256" key="7">
    <source>
        <dbReference type="ARBA" id="ARBA00023157"/>
    </source>
</evidence>
<evidence type="ECO:0000313" key="13">
    <source>
        <dbReference type="Proteomes" id="UP000014500"/>
    </source>
</evidence>
<evidence type="ECO:0000256" key="9">
    <source>
        <dbReference type="SAM" id="MobiDB-lite"/>
    </source>
</evidence>
<evidence type="ECO:0000256" key="2">
    <source>
        <dbReference type="ARBA" id="ARBA00022525"/>
    </source>
</evidence>
<dbReference type="EMBL" id="JH432107">
    <property type="status" value="NOT_ANNOTATED_CDS"/>
    <property type="molecule type" value="Genomic_DNA"/>
</dbReference>
<dbReference type="Pfam" id="PF06468">
    <property type="entry name" value="Spond_N"/>
    <property type="match status" value="1"/>
</dbReference>
<evidence type="ECO:0000259" key="11">
    <source>
        <dbReference type="PROSITE" id="PS51020"/>
    </source>
</evidence>
<dbReference type="InterPro" id="IPR009465">
    <property type="entry name" value="Spondin_N"/>
</dbReference>
<dbReference type="HOGENOM" id="CLU_034407_0_0_1"/>
<dbReference type="EnsemblMetazoa" id="SMAR011876-RA">
    <property type="protein sequence ID" value="SMAR011876-PA"/>
    <property type="gene ID" value="SMAR011876"/>
</dbReference>
<reference evidence="13" key="1">
    <citation type="submission" date="2011-05" db="EMBL/GenBank/DDBJ databases">
        <authorList>
            <person name="Richards S.R."/>
            <person name="Qu J."/>
            <person name="Jiang H."/>
            <person name="Jhangiani S.N."/>
            <person name="Agravi P."/>
            <person name="Goodspeed R."/>
            <person name="Gross S."/>
            <person name="Mandapat C."/>
            <person name="Jackson L."/>
            <person name="Mathew T."/>
            <person name="Pu L."/>
            <person name="Thornton R."/>
            <person name="Saada N."/>
            <person name="Wilczek-Boney K.B."/>
            <person name="Lee S."/>
            <person name="Kovar C."/>
            <person name="Wu Y."/>
            <person name="Scherer S.E."/>
            <person name="Worley K.C."/>
            <person name="Muzny D.M."/>
            <person name="Gibbs R."/>
        </authorList>
    </citation>
    <scope>NUCLEOTIDE SEQUENCE</scope>
    <source>
        <strain evidence="13">Brora</strain>
    </source>
</reference>
<keyword evidence="4" id="KW-0479">Metal-binding</keyword>
<keyword evidence="13" id="KW-1185">Reference proteome</keyword>
<dbReference type="GO" id="GO:0007155">
    <property type="term" value="P:cell adhesion"/>
    <property type="evidence" value="ECO:0007669"/>
    <property type="project" value="UniProtKB-KW"/>
</dbReference>
<feature type="compositionally biased region" description="Basic residues" evidence="9">
    <location>
        <begin position="334"/>
        <end position="345"/>
    </location>
</feature>
<keyword evidence="8" id="KW-0325">Glycoprotein</keyword>
<dbReference type="eggNOG" id="KOG3539">
    <property type="taxonomic scope" value="Eukaryota"/>
</dbReference>
<evidence type="ECO:0000313" key="12">
    <source>
        <dbReference type="EnsemblMetazoa" id="SMAR011876-PA"/>
    </source>
</evidence>
<dbReference type="SUPFAM" id="SSF82895">
    <property type="entry name" value="TSP-1 type 1 repeat"/>
    <property type="match status" value="1"/>
</dbReference>
<dbReference type="PANTHER" id="PTHR11311:SF15">
    <property type="entry name" value="SPONDIN-2"/>
    <property type="match status" value="1"/>
</dbReference>
<dbReference type="AlphaFoldDB" id="T1JDJ4"/>
<reference evidence="12" key="2">
    <citation type="submission" date="2015-02" db="UniProtKB">
        <authorList>
            <consortium name="EnsemblMetazoa"/>
        </authorList>
    </citation>
    <scope>IDENTIFICATION</scope>
</reference>
<feature type="signal peptide" evidence="10">
    <location>
        <begin position="1"/>
        <end position="24"/>
    </location>
</feature>
<evidence type="ECO:0000256" key="8">
    <source>
        <dbReference type="ARBA" id="ARBA00023180"/>
    </source>
</evidence>
<evidence type="ECO:0000256" key="5">
    <source>
        <dbReference type="ARBA" id="ARBA00022729"/>
    </source>
</evidence>
<sequence>MAAILPWHLVVMSGIFVIFTASHGENSINSEITSLTGCKGDRLTVYKVIFKTFWSREKFPKHYPDWRPLAQWSKLIGRSHNKSYTLWRLGSLASEGVKIFTETGKTDVLDAEAQGNGGVYDEFMAAPISIGVGQTQAEFFVDGNHSKVSLMCHLHPSPDWFVGIDSFDLCVQGKWLDAVTLEVDPMDAGTDEGYTFTAPNWKSEPQEKIYRLTAQYPNNSANSFYYPRRHKLPYIATFTLLKEKEYELSEIFYHEDTAKLSPQKYEYVEEETNLVHRGKIEPPPKFALRPNVHNKPHYKSKYPINDPKKNHQNSPIPATFNSPQKNTTKTTTTQHRRPKLRRGPRNCRVTEWSEWSECSRTCGIGQMRRTRIVVKHARRGGRPCPNLVIQKWCGSAKCVGVPTRYFE</sequence>
<dbReference type="Proteomes" id="UP000014500">
    <property type="component" value="Unassembled WGS sequence"/>
</dbReference>
<comment type="subcellular location">
    <subcellularLocation>
        <location evidence="1">Secreted</location>
        <location evidence="1">Extracellular space</location>
        <location evidence="1">Extracellular matrix</location>
    </subcellularLocation>
</comment>
<dbReference type="NCBIfam" id="NF038123">
    <property type="entry name" value="NF038123_dom"/>
    <property type="match status" value="1"/>
</dbReference>
<proteinExistence type="predicted"/>
<keyword evidence="5 10" id="KW-0732">Signal</keyword>
<feature type="chain" id="PRO_5004580231" description="Spondin domain-containing protein" evidence="10">
    <location>
        <begin position="25"/>
        <end position="407"/>
    </location>
</feature>
<dbReference type="STRING" id="126957.T1JDJ4"/>
<dbReference type="PANTHER" id="PTHR11311">
    <property type="entry name" value="SPONDIN"/>
    <property type="match status" value="1"/>
</dbReference>